<dbReference type="PANTHER" id="PTHR36369:SF7">
    <property type="entry name" value="PROTEIN, PUTATIVE-RELATED"/>
    <property type="match status" value="1"/>
</dbReference>
<reference evidence="2 3" key="1">
    <citation type="submission" date="2024-01" db="EMBL/GenBank/DDBJ databases">
        <title>The genomes of 5 underutilized Papilionoideae crops provide insights into root nodulation and disease resistance.</title>
        <authorList>
            <person name="Yuan L."/>
        </authorList>
    </citation>
    <scope>NUCLEOTIDE SEQUENCE [LARGE SCALE GENOMIC DNA]</scope>
    <source>
        <strain evidence="2">LY-2023</strain>
        <tissue evidence="2">Leaf</tissue>
    </source>
</reference>
<protein>
    <submittedName>
        <fullName evidence="2">Uncharacterized protein</fullName>
    </submittedName>
</protein>
<comment type="caution">
    <text evidence="2">The sequence shown here is derived from an EMBL/GenBank/DDBJ whole genome shotgun (WGS) entry which is preliminary data.</text>
</comment>
<keyword evidence="3" id="KW-1185">Reference proteome</keyword>
<gene>
    <name evidence="2" type="ORF">RJT34_33097</name>
</gene>
<proteinExistence type="predicted"/>
<evidence type="ECO:0000313" key="3">
    <source>
        <dbReference type="Proteomes" id="UP001359559"/>
    </source>
</evidence>
<evidence type="ECO:0000256" key="1">
    <source>
        <dbReference type="SAM" id="MobiDB-lite"/>
    </source>
</evidence>
<organism evidence="2 3">
    <name type="scientific">Clitoria ternatea</name>
    <name type="common">Butterfly pea</name>
    <dbReference type="NCBI Taxonomy" id="43366"/>
    <lineage>
        <taxon>Eukaryota</taxon>
        <taxon>Viridiplantae</taxon>
        <taxon>Streptophyta</taxon>
        <taxon>Embryophyta</taxon>
        <taxon>Tracheophyta</taxon>
        <taxon>Spermatophyta</taxon>
        <taxon>Magnoliopsida</taxon>
        <taxon>eudicotyledons</taxon>
        <taxon>Gunneridae</taxon>
        <taxon>Pentapetalae</taxon>
        <taxon>rosids</taxon>
        <taxon>fabids</taxon>
        <taxon>Fabales</taxon>
        <taxon>Fabaceae</taxon>
        <taxon>Papilionoideae</taxon>
        <taxon>50 kb inversion clade</taxon>
        <taxon>NPAAA clade</taxon>
        <taxon>indigoferoid/millettioid clade</taxon>
        <taxon>Phaseoleae</taxon>
        <taxon>Clitoria</taxon>
    </lineage>
</organism>
<dbReference type="AlphaFoldDB" id="A0AAN9I4C3"/>
<name>A0AAN9I4C3_CLITE</name>
<dbReference type="Proteomes" id="UP001359559">
    <property type="component" value="Unassembled WGS sequence"/>
</dbReference>
<dbReference type="EMBL" id="JAYKXN010000008">
    <property type="protein sequence ID" value="KAK7265477.1"/>
    <property type="molecule type" value="Genomic_DNA"/>
</dbReference>
<feature type="region of interest" description="Disordered" evidence="1">
    <location>
        <begin position="49"/>
        <end position="76"/>
    </location>
</feature>
<evidence type="ECO:0000313" key="2">
    <source>
        <dbReference type="EMBL" id="KAK7265477.1"/>
    </source>
</evidence>
<dbReference type="PANTHER" id="PTHR36369">
    <property type="entry name" value="TRANSMEMBRANE PROTEIN"/>
    <property type="match status" value="1"/>
</dbReference>
<accession>A0AAN9I4C3</accession>
<sequence>MNYVSPLEAQVFNYLSFGFLTLLNNLWTRLALTFTFTFSNIPKPNSQLLLPNSHDSDPAVTPPPSVPSPTAASGAVDVDGAKKGKFTLYYEDECDSDHTDTTVTEEYWKERDGTRDWWWESWETLLKMKLGVNRNGWYTCQDLTSLNGNVVRLWESRDTSSCVLEW</sequence>